<dbReference type="RefSeq" id="WP_199466881.1">
    <property type="nucleotide sequence ID" value="NZ_JAEMNX010000002.1"/>
</dbReference>
<keyword evidence="5" id="KW-1185">Reference proteome</keyword>
<name>A0A934N0H2_9GAMM</name>
<evidence type="ECO:0000256" key="1">
    <source>
        <dbReference type="ARBA" id="ARBA00023002"/>
    </source>
</evidence>
<evidence type="ECO:0000256" key="2">
    <source>
        <dbReference type="ARBA" id="ARBA00023027"/>
    </source>
</evidence>
<dbReference type="PANTHER" id="PTHR43333:SF1">
    <property type="entry name" value="D-ISOMER SPECIFIC 2-HYDROXYACID DEHYDROGENASE NAD-BINDING DOMAIN-CONTAINING PROTEIN"/>
    <property type="match status" value="1"/>
</dbReference>
<protein>
    <submittedName>
        <fullName evidence="4">Glyoxylate/hydroxypyruvate reductase A</fullName>
    </submittedName>
</protein>
<sequence>MIPFVSRANASNQSIWIAALSASMPNEVVVPFSELTDDQRMQCDLAIVANPSPQDLLMLPNLKWVHSVWVGVERMINELVSPSFSIVRLVDPELTNTMSEAVLAWTLFLHRDMPTYTQQQEQVIWLQKPMVRAKDRRIGVLGLGELGQVSAKRLVDNGFSVSGWSRRAKLVAGVQCFHGEDGLGQLLSQSDILICLLPLTPQTKGLLGEKNLSLLPFGAGLINFARGPIIDDLALLDALEQGHVSHAVLDVFMQEPLPSDHVYWRHQNVSVLPHISAPTHPQSASKIVADNVLRYRLDASIPEAVDLNRGY</sequence>
<dbReference type="Gene3D" id="3.40.50.720">
    <property type="entry name" value="NAD(P)-binding Rossmann-like Domain"/>
    <property type="match status" value="2"/>
</dbReference>
<accession>A0A934N0H2</accession>
<dbReference type="InterPro" id="IPR006140">
    <property type="entry name" value="D-isomer_DH_NAD-bd"/>
</dbReference>
<evidence type="ECO:0000259" key="3">
    <source>
        <dbReference type="Pfam" id="PF02826"/>
    </source>
</evidence>
<feature type="domain" description="D-isomer specific 2-hydroxyacid dehydrogenase NAD-binding" evidence="3">
    <location>
        <begin position="105"/>
        <end position="276"/>
    </location>
</feature>
<dbReference type="GO" id="GO:0016491">
    <property type="term" value="F:oxidoreductase activity"/>
    <property type="evidence" value="ECO:0007669"/>
    <property type="project" value="UniProtKB-KW"/>
</dbReference>
<gene>
    <name evidence="4" type="ORF">I8J31_03340</name>
</gene>
<comment type="caution">
    <text evidence="4">The sequence shown here is derived from an EMBL/GenBank/DDBJ whole genome shotgun (WGS) entry which is preliminary data.</text>
</comment>
<evidence type="ECO:0000313" key="4">
    <source>
        <dbReference type="EMBL" id="MBJ7536707.1"/>
    </source>
</evidence>
<dbReference type="SUPFAM" id="SSF51735">
    <property type="entry name" value="NAD(P)-binding Rossmann-fold domains"/>
    <property type="match status" value="1"/>
</dbReference>
<dbReference type="PANTHER" id="PTHR43333">
    <property type="entry name" value="2-HACID_DH_C DOMAIN-CONTAINING PROTEIN"/>
    <property type="match status" value="1"/>
</dbReference>
<reference evidence="4" key="1">
    <citation type="submission" date="2020-12" db="EMBL/GenBank/DDBJ databases">
        <title>Marinomonas arctica sp. nov., a psychrotolerant bacterium isolated from the Arctic.</title>
        <authorList>
            <person name="Zhang Y."/>
        </authorList>
    </citation>
    <scope>NUCLEOTIDE SEQUENCE</scope>
    <source>
        <strain evidence="4">C1424</strain>
    </source>
</reference>
<dbReference type="Pfam" id="PF02826">
    <property type="entry name" value="2-Hacid_dh_C"/>
    <property type="match status" value="1"/>
</dbReference>
<organism evidence="4 5">
    <name type="scientific">Marinomonas transparens</name>
    <dbReference type="NCBI Taxonomy" id="2795388"/>
    <lineage>
        <taxon>Bacteria</taxon>
        <taxon>Pseudomonadati</taxon>
        <taxon>Pseudomonadota</taxon>
        <taxon>Gammaproteobacteria</taxon>
        <taxon>Oceanospirillales</taxon>
        <taxon>Oceanospirillaceae</taxon>
        <taxon>Marinomonas</taxon>
    </lineage>
</organism>
<dbReference type="CDD" id="cd12164">
    <property type="entry name" value="GDH_like_2"/>
    <property type="match status" value="1"/>
</dbReference>
<keyword evidence="2" id="KW-0520">NAD</keyword>
<proteinExistence type="predicted"/>
<dbReference type="InterPro" id="IPR036291">
    <property type="entry name" value="NAD(P)-bd_dom_sf"/>
</dbReference>
<dbReference type="AlphaFoldDB" id="A0A934N0H2"/>
<evidence type="ECO:0000313" key="5">
    <source>
        <dbReference type="Proteomes" id="UP000628710"/>
    </source>
</evidence>
<dbReference type="Proteomes" id="UP000628710">
    <property type="component" value="Unassembled WGS sequence"/>
</dbReference>
<keyword evidence="1" id="KW-0560">Oxidoreductase</keyword>
<dbReference type="EMBL" id="JAEMNX010000002">
    <property type="protein sequence ID" value="MBJ7536707.1"/>
    <property type="molecule type" value="Genomic_DNA"/>
</dbReference>
<dbReference type="GO" id="GO:0051287">
    <property type="term" value="F:NAD binding"/>
    <property type="evidence" value="ECO:0007669"/>
    <property type="project" value="InterPro"/>
</dbReference>